<keyword evidence="13" id="KW-1185">Reference proteome</keyword>
<comment type="subcellular location">
    <subcellularLocation>
        <location evidence="1">Membrane</location>
        <topology evidence="1">Multi-pass membrane protein</topology>
    </subcellularLocation>
</comment>
<dbReference type="PANTHER" id="PTHR11003">
    <property type="entry name" value="POTASSIUM CHANNEL, SUBFAMILY K"/>
    <property type="match status" value="1"/>
</dbReference>
<feature type="transmembrane region" description="Helical" evidence="10">
    <location>
        <begin position="44"/>
        <end position="62"/>
    </location>
</feature>
<sequence>MECNDAEAKGPELSALSENATPAGGRPTETAEPPPPTETSLTPVAIFFALYFVTGYVCFYLLRRQMNGTKSAGVIDAAYFCVVTMTTLGYGDIVPDTVLTKLITCAYAVTGFVLCGYYLNKVADFVLDKQQRLLSRDGKDANQNSRPTGNKVYQKMTAYFHGNKVSQKMTTAERKCVLVATILLVDVIVGCIVLVTVENLRFVDAFYCVCITVTTLGYGDVTFRTKGGRVFAVFWILTSIASWAQFFFYIAELKTERKQKKLIDQVLGQPFTESDLKAADLDGDGHLRTTKLIFPYEISRISRVIQIHKPGISKREQQSSLYIQNQELQSNVFLHYYLESLPPFLSFFTDTPKRRRYRRSKSAPFADSVSMETICTSPTPSLKAIFANLDPTLMQVALFLAIYLVVGTLCFYNLRPQMKGKKTDAIIDTVYFCIVTIATVGYGDLVPDSNLTKLLACAFAFTGVTVVGLVLSKAADSLVKKHENLLITALDMYQNRGQTETIKKVETNRVRSKCLLVFLLLLVLIITGTTFLATVEKLNLVDAFYCVCVTVTTLGYGDESFKTKEGRVFAVFWIPISAITLAQFYAYMAELNTESRHTEFVKRVVWFNFLVRPFYFHRPAEFILYRLKKMGKISEHDISLGREGFEYLDADQSIQSIISF</sequence>
<feature type="transmembrane region" description="Helical" evidence="10">
    <location>
        <begin position="568"/>
        <end position="588"/>
    </location>
</feature>
<dbReference type="SUPFAM" id="SSF81324">
    <property type="entry name" value="Voltage-gated potassium channels"/>
    <property type="match status" value="4"/>
</dbReference>
<dbReference type="PANTHER" id="PTHR11003:SF291">
    <property type="entry name" value="IP11374P"/>
    <property type="match status" value="1"/>
</dbReference>
<evidence type="ECO:0000313" key="12">
    <source>
        <dbReference type="EMBL" id="KAB1215112.1"/>
    </source>
</evidence>
<protein>
    <submittedName>
        <fullName evidence="12">Two-pore potassium channel 1</fullName>
    </submittedName>
</protein>
<name>A0A6A1VQB0_9ROSI</name>
<dbReference type="OrthoDB" id="415460at2759"/>
<feature type="domain" description="Potassium channel" evidence="11">
    <location>
        <begin position="47"/>
        <end position="126"/>
    </location>
</feature>
<feature type="domain" description="Potassium channel" evidence="11">
    <location>
        <begin position="183"/>
        <end position="253"/>
    </location>
</feature>
<dbReference type="InterPro" id="IPR003280">
    <property type="entry name" value="2pore_dom_K_chnl"/>
</dbReference>
<gene>
    <name evidence="12" type="ORF">CJ030_MR4G016287</name>
</gene>
<evidence type="ECO:0000256" key="9">
    <source>
        <dbReference type="SAM" id="MobiDB-lite"/>
    </source>
</evidence>
<feature type="transmembrane region" description="Helical" evidence="10">
    <location>
        <begin position="514"/>
        <end position="532"/>
    </location>
</feature>
<feature type="transmembrane region" description="Helical" evidence="10">
    <location>
        <begin position="202"/>
        <end position="219"/>
    </location>
</feature>
<dbReference type="PRINTS" id="PR01333">
    <property type="entry name" value="2POREKCHANEL"/>
</dbReference>
<keyword evidence="4 10" id="KW-0812">Transmembrane</keyword>
<proteinExistence type="inferred from homology"/>
<keyword evidence="5 10" id="KW-1133">Transmembrane helix</keyword>
<dbReference type="Pfam" id="PF07885">
    <property type="entry name" value="Ion_trans_2"/>
    <property type="match status" value="4"/>
</dbReference>
<feature type="transmembrane region" description="Helical" evidence="10">
    <location>
        <begin position="99"/>
        <end position="119"/>
    </location>
</feature>
<dbReference type="GO" id="GO:0015271">
    <property type="term" value="F:outward rectifier potassium channel activity"/>
    <property type="evidence" value="ECO:0007669"/>
    <property type="project" value="TreeGrafter"/>
</dbReference>
<feature type="region of interest" description="Disordered" evidence="9">
    <location>
        <begin position="1"/>
        <end position="37"/>
    </location>
</feature>
<evidence type="ECO:0000256" key="7">
    <source>
        <dbReference type="ARBA" id="ARBA00023136"/>
    </source>
</evidence>
<evidence type="ECO:0000256" key="4">
    <source>
        <dbReference type="ARBA" id="ARBA00022692"/>
    </source>
</evidence>
<keyword evidence="6" id="KW-0406">Ion transport</keyword>
<feature type="transmembrane region" description="Helical" evidence="10">
    <location>
        <begin position="176"/>
        <end position="196"/>
    </location>
</feature>
<keyword evidence="3" id="KW-0813">Transport</keyword>
<evidence type="ECO:0000256" key="10">
    <source>
        <dbReference type="SAM" id="Phobius"/>
    </source>
</evidence>
<evidence type="ECO:0000313" key="13">
    <source>
        <dbReference type="Proteomes" id="UP000516437"/>
    </source>
</evidence>
<feature type="transmembrane region" description="Helical" evidence="10">
    <location>
        <begin position="451"/>
        <end position="471"/>
    </location>
</feature>
<reference evidence="12 13" key="1">
    <citation type="journal article" date="2019" name="Plant Biotechnol. J.">
        <title>The red bayberry genome and genetic basis of sex determination.</title>
        <authorList>
            <person name="Jia H.M."/>
            <person name="Jia H.J."/>
            <person name="Cai Q.L."/>
            <person name="Wang Y."/>
            <person name="Zhao H.B."/>
            <person name="Yang W.F."/>
            <person name="Wang G.Y."/>
            <person name="Li Y.H."/>
            <person name="Zhan D.L."/>
            <person name="Shen Y.T."/>
            <person name="Niu Q.F."/>
            <person name="Chang L."/>
            <person name="Qiu J."/>
            <person name="Zhao L."/>
            <person name="Xie H.B."/>
            <person name="Fu W.Y."/>
            <person name="Jin J."/>
            <person name="Li X.W."/>
            <person name="Jiao Y."/>
            <person name="Zhou C.C."/>
            <person name="Tu T."/>
            <person name="Chai C.Y."/>
            <person name="Gao J.L."/>
            <person name="Fan L.J."/>
            <person name="van de Weg E."/>
            <person name="Wang J.Y."/>
            <person name="Gao Z.S."/>
        </authorList>
    </citation>
    <scope>NUCLEOTIDE SEQUENCE [LARGE SCALE GENOMIC DNA]</scope>
    <source>
        <tissue evidence="12">Leaves</tissue>
    </source>
</reference>
<feature type="domain" description="Potassium channel" evidence="11">
    <location>
        <begin position="520"/>
        <end position="592"/>
    </location>
</feature>
<keyword evidence="8 12" id="KW-0407">Ion channel</keyword>
<dbReference type="GO" id="GO:0030322">
    <property type="term" value="P:stabilization of membrane potential"/>
    <property type="evidence" value="ECO:0007669"/>
    <property type="project" value="TreeGrafter"/>
</dbReference>
<dbReference type="GO" id="GO:0022841">
    <property type="term" value="F:potassium ion leak channel activity"/>
    <property type="evidence" value="ECO:0007669"/>
    <property type="project" value="TreeGrafter"/>
</dbReference>
<keyword evidence="7 10" id="KW-0472">Membrane</keyword>
<dbReference type="AlphaFoldDB" id="A0A6A1VQB0"/>
<comment type="caution">
    <text evidence="12">The sequence shown here is derived from an EMBL/GenBank/DDBJ whole genome shotgun (WGS) entry which is preliminary data.</text>
</comment>
<evidence type="ECO:0000259" key="11">
    <source>
        <dbReference type="Pfam" id="PF07885"/>
    </source>
</evidence>
<evidence type="ECO:0000256" key="1">
    <source>
        <dbReference type="ARBA" id="ARBA00004141"/>
    </source>
</evidence>
<comment type="similarity">
    <text evidence="2">Belongs to the two pore domain potassium channel (TC 1.A.1.7) family.</text>
</comment>
<evidence type="ECO:0000256" key="2">
    <source>
        <dbReference type="ARBA" id="ARBA00010159"/>
    </source>
</evidence>
<dbReference type="EMBL" id="RXIC02000022">
    <property type="protein sequence ID" value="KAB1215112.1"/>
    <property type="molecule type" value="Genomic_DNA"/>
</dbReference>
<evidence type="ECO:0000256" key="5">
    <source>
        <dbReference type="ARBA" id="ARBA00022989"/>
    </source>
</evidence>
<dbReference type="GO" id="GO:0005886">
    <property type="term" value="C:plasma membrane"/>
    <property type="evidence" value="ECO:0007669"/>
    <property type="project" value="TreeGrafter"/>
</dbReference>
<dbReference type="InterPro" id="IPR013099">
    <property type="entry name" value="K_chnl_dom"/>
</dbReference>
<accession>A0A6A1VQB0</accession>
<feature type="domain" description="Potassium channel" evidence="11">
    <location>
        <begin position="399"/>
        <end position="479"/>
    </location>
</feature>
<evidence type="ECO:0000256" key="3">
    <source>
        <dbReference type="ARBA" id="ARBA00022448"/>
    </source>
</evidence>
<feature type="transmembrane region" description="Helical" evidence="10">
    <location>
        <begin position="74"/>
        <end position="93"/>
    </location>
</feature>
<feature type="transmembrane region" description="Helical" evidence="10">
    <location>
        <begin position="393"/>
        <end position="414"/>
    </location>
</feature>
<dbReference type="Proteomes" id="UP000516437">
    <property type="component" value="Chromosome 4"/>
</dbReference>
<evidence type="ECO:0000256" key="8">
    <source>
        <dbReference type="ARBA" id="ARBA00023303"/>
    </source>
</evidence>
<dbReference type="GO" id="GO:0009705">
    <property type="term" value="C:plant-type vacuole membrane"/>
    <property type="evidence" value="ECO:0007669"/>
    <property type="project" value="TreeGrafter"/>
</dbReference>
<feature type="transmembrane region" description="Helical" evidence="10">
    <location>
        <begin position="426"/>
        <end position="445"/>
    </location>
</feature>
<organism evidence="12 13">
    <name type="scientific">Morella rubra</name>
    <name type="common">Chinese bayberry</name>
    <dbReference type="NCBI Taxonomy" id="262757"/>
    <lineage>
        <taxon>Eukaryota</taxon>
        <taxon>Viridiplantae</taxon>
        <taxon>Streptophyta</taxon>
        <taxon>Embryophyta</taxon>
        <taxon>Tracheophyta</taxon>
        <taxon>Spermatophyta</taxon>
        <taxon>Magnoliopsida</taxon>
        <taxon>eudicotyledons</taxon>
        <taxon>Gunneridae</taxon>
        <taxon>Pentapetalae</taxon>
        <taxon>rosids</taxon>
        <taxon>fabids</taxon>
        <taxon>Fagales</taxon>
        <taxon>Myricaceae</taxon>
        <taxon>Morella</taxon>
    </lineage>
</organism>
<evidence type="ECO:0000256" key="6">
    <source>
        <dbReference type="ARBA" id="ARBA00023065"/>
    </source>
</evidence>
<dbReference type="Gene3D" id="1.10.287.70">
    <property type="match status" value="4"/>
</dbReference>
<feature type="compositionally biased region" description="Basic and acidic residues" evidence="9">
    <location>
        <begin position="1"/>
        <end position="10"/>
    </location>
</feature>
<feature type="transmembrane region" description="Helical" evidence="10">
    <location>
        <begin position="231"/>
        <end position="251"/>
    </location>
</feature>